<reference evidence="1" key="2">
    <citation type="journal article" date="2021" name="PeerJ">
        <title>Extensive microbial diversity within the chicken gut microbiome revealed by metagenomics and culture.</title>
        <authorList>
            <person name="Gilroy R."/>
            <person name="Ravi A."/>
            <person name="Getino M."/>
            <person name="Pursley I."/>
            <person name="Horton D.L."/>
            <person name="Alikhan N.F."/>
            <person name="Baker D."/>
            <person name="Gharbi K."/>
            <person name="Hall N."/>
            <person name="Watson M."/>
            <person name="Adriaenssens E.M."/>
            <person name="Foster-Nyarko E."/>
            <person name="Jarju S."/>
            <person name="Secka A."/>
            <person name="Antonio M."/>
            <person name="Oren A."/>
            <person name="Chaudhuri R.R."/>
            <person name="La Ragione R."/>
            <person name="Hildebrand F."/>
            <person name="Pallen M.J."/>
        </authorList>
    </citation>
    <scope>NUCLEOTIDE SEQUENCE</scope>
    <source>
        <strain evidence="1">B3-2255</strain>
    </source>
</reference>
<accession>A0A9D9IZ68</accession>
<evidence type="ECO:0000313" key="2">
    <source>
        <dbReference type="Proteomes" id="UP000823772"/>
    </source>
</evidence>
<dbReference type="InterPro" id="IPR024492">
    <property type="entry name" value="DUF2764"/>
</dbReference>
<sequence length="215" mass="25096">MKNCGKMNNYHYLISSLPSLRLAADGSMIPPSEMKKEIYEGCGGHDRRLFKWIEYAFDGDRLDSLLYYKALRHGNRFIREYMRFDLNFRNAKTAYLNRSLGRDAGRDMITGIDGGEFEEAGEVEEALRCGDILEREEKLDGIIWRKAEELTEHDYFNVNALLCYLVKLHIIERWYSLDREKGEAMFKSLVNEVRGTFKGINPEDYARPAKRQGKE</sequence>
<reference evidence="1" key="1">
    <citation type="submission" date="2020-10" db="EMBL/GenBank/DDBJ databases">
        <authorList>
            <person name="Gilroy R."/>
        </authorList>
    </citation>
    <scope>NUCLEOTIDE SEQUENCE</scope>
    <source>
        <strain evidence="1">B3-2255</strain>
    </source>
</reference>
<dbReference type="EMBL" id="JADILY010000046">
    <property type="protein sequence ID" value="MBO8481347.1"/>
    <property type="molecule type" value="Genomic_DNA"/>
</dbReference>
<organism evidence="1 2">
    <name type="scientific">Candidatus Merdivivens faecigallinarum</name>
    <dbReference type="NCBI Taxonomy" id="2840871"/>
    <lineage>
        <taxon>Bacteria</taxon>
        <taxon>Pseudomonadati</taxon>
        <taxon>Bacteroidota</taxon>
        <taxon>Bacteroidia</taxon>
        <taxon>Bacteroidales</taxon>
        <taxon>Muribaculaceae</taxon>
        <taxon>Muribaculaceae incertae sedis</taxon>
        <taxon>Candidatus Merdivivens</taxon>
    </lineage>
</organism>
<protein>
    <submittedName>
        <fullName evidence="1">DUF2764 family protein</fullName>
    </submittedName>
</protein>
<evidence type="ECO:0000313" key="1">
    <source>
        <dbReference type="EMBL" id="MBO8481347.1"/>
    </source>
</evidence>
<comment type="caution">
    <text evidence="1">The sequence shown here is derived from an EMBL/GenBank/DDBJ whole genome shotgun (WGS) entry which is preliminary data.</text>
</comment>
<dbReference type="Proteomes" id="UP000823772">
    <property type="component" value="Unassembled WGS sequence"/>
</dbReference>
<dbReference type="Pfam" id="PF10962">
    <property type="entry name" value="DUF2764"/>
    <property type="match status" value="1"/>
</dbReference>
<proteinExistence type="predicted"/>
<gene>
    <name evidence="1" type="ORF">IAC87_02235</name>
</gene>
<dbReference type="AlphaFoldDB" id="A0A9D9IZ68"/>
<name>A0A9D9IZ68_9BACT</name>